<dbReference type="SUPFAM" id="SSF82199">
    <property type="entry name" value="SET domain"/>
    <property type="match status" value="1"/>
</dbReference>
<dbReference type="PANTHER" id="PTHR47332">
    <property type="entry name" value="SET DOMAIN-CONTAINING PROTEIN 5"/>
    <property type="match status" value="1"/>
</dbReference>
<evidence type="ECO:0000313" key="1">
    <source>
        <dbReference type="EMBL" id="OAA58219.1"/>
    </source>
</evidence>
<reference evidence="1 2" key="1">
    <citation type="journal article" date="2016" name="Genome Biol. Evol.">
        <title>Divergent and convergent evolution of fungal pathogenicity.</title>
        <authorList>
            <person name="Shang Y."/>
            <person name="Xiao G."/>
            <person name="Zheng P."/>
            <person name="Cen K."/>
            <person name="Zhan S."/>
            <person name="Wang C."/>
        </authorList>
    </citation>
    <scope>NUCLEOTIDE SEQUENCE [LARGE SCALE GENOMIC DNA]</scope>
    <source>
        <strain evidence="1 2">ARSEF 2679</strain>
    </source>
</reference>
<gene>
    <name evidence="1" type="ORF">ISF_06758</name>
</gene>
<proteinExistence type="predicted"/>
<organism evidence="1 2">
    <name type="scientific">Cordyceps fumosorosea (strain ARSEF 2679)</name>
    <name type="common">Isaria fumosorosea</name>
    <dbReference type="NCBI Taxonomy" id="1081104"/>
    <lineage>
        <taxon>Eukaryota</taxon>
        <taxon>Fungi</taxon>
        <taxon>Dikarya</taxon>
        <taxon>Ascomycota</taxon>
        <taxon>Pezizomycotina</taxon>
        <taxon>Sordariomycetes</taxon>
        <taxon>Hypocreomycetidae</taxon>
        <taxon>Hypocreales</taxon>
        <taxon>Cordycipitaceae</taxon>
        <taxon>Cordyceps</taxon>
    </lineage>
</organism>
<keyword evidence="2" id="KW-1185">Reference proteome</keyword>
<dbReference type="RefSeq" id="XP_018702402.1">
    <property type="nucleotide sequence ID" value="XM_018850362.1"/>
</dbReference>
<comment type="caution">
    <text evidence="1">The sequence shown here is derived from an EMBL/GenBank/DDBJ whole genome shotgun (WGS) entry which is preliminary data.</text>
</comment>
<dbReference type="EMBL" id="AZHB01000018">
    <property type="protein sequence ID" value="OAA58219.1"/>
    <property type="molecule type" value="Genomic_DNA"/>
</dbReference>
<dbReference type="AlphaFoldDB" id="A0A167R2P0"/>
<dbReference type="InterPro" id="IPR046341">
    <property type="entry name" value="SET_dom_sf"/>
</dbReference>
<dbReference type="OrthoDB" id="265717at2759"/>
<dbReference type="STRING" id="1081104.A0A167R2P0"/>
<dbReference type="InterPro" id="IPR053185">
    <property type="entry name" value="SET_domain_protein"/>
</dbReference>
<evidence type="ECO:0000313" key="2">
    <source>
        <dbReference type="Proteomes" id="UP000076744"/>
    </source>
</evidence>
<dbReference type="Proteomes" id="UP000076744">
    <property type="component" value="Unassembled WGS sequence"/>
</dbReference>
<sequence length="209" mass="23045">MGKGLFAVRDIPRGTRIVEEMPIISLPRPTSPYGSYNDTIRRFTGHAIHDTPAGEQITTCYLKSGNLTTNQRAALLQAYGFSCGCLACTLPALEVLRERALMVRKRVAAYLSHSGVARTLGIDAAEALGYAREHVMLLQQQPKARYRARAALALKTGDLEAARDYAVRELEVQRHLIGTPAEHLRPDRSGAEFWLAFLEEKLRVAGLGS</sequence>
<dbReference type="GeneID" id="30023050"/>
<protein>
    <submittedName>
        <fullName evidence="1">TPR domain protein</fullName>
    </submittedName>
</protein>
<accession>A0A167R2P0</accession>
<dbReference type="PANTHER" id="PTHR47332:SF2">
    <property type="entry name" value="SET-6"/>
    <property type="match status" value="1"/>
</dbReference>
<dbReference type="Gene3D" id="2.170.270.10">
    <property type="entry name" value="SET domain"/>
    <property type="match status" value="1"/>
</dbReference>
<name>A0A167R2P0_CORFA</name>